<dbReference type="EMBL" id="JADGIZ020000022">
    <property type="protein sequence ID" value="KAL2915639.1"/>
    <property type="molecule type" value="Genomic_DNA"/>
</dbReference>
<evidence type="ECO:0000313" key="3">
    <source>
        <dbReference type="Proteomes" id="UP001527925"/>
    </source>
</evidence>
<sequence>MDAAAAAASTAADGCSQQRAAAEVRAPPPAARRDSDKERRDTDNTDNTIARGSSNNNRHAASAGAQHGEQADSAAPSQPKRFRPNATNEWDRMPAEIQGTILKFAGLFTKFTTGRILAAELAELPMEQREEIWQGASDCNWRGDLGLLPGVDITSPTLRMSRSFFGRVWRMYPGCDNLRVAARNGWVDMFQHFKPDAWAAAAAREGRLDLLRRMIEVDKSVKAVIGYAAQAAKGDHFDIILYLHEHLRDQEWSGYVSCAAAQNGNIDVLIWLKEHRPDSFSDFSFNYAVWGNQPQVVPWLVDNTPHRPNRDVIESAAANNRLEILEYLWANFRSLFNGARLGEASDMEVLKWLEEHGVFSDRLVVKQIAKKGDVDTLKWALSHFELRLEERDLKEVYSYHQFELLKWAYESGVPFGRQSAEWAAKWSSTRVMNWAMQRDGGVKAMLVEATARHGRPSLVEWWLVRHGVVFGPRELNQARNNGAMFRHLIKAGVQLKPEADTTTSA</sequence>
<proteinExistence type="predicted"/>
<gene>
    <name evidence="2" type="ORF">HK105_204824</name>
</gene>
<dbReference type="InterPro" id="IPR036770">
    <property type="entry name" value="Ankyrin_rpt-contain_sf"/>
</dbReference>
<dbReference type="Proteomes" id="UP001527925">
    <property type="component" value="Unassembled WGS sequence"/>
</dbReference>
<feature type="region of interest" description="Disordered" evidence="1">
    <location>
        <begin position="1"/>
        <end position="90"/>
    </location>
</feature>
<keyword evidence="3" id="KW-1185">Reference proteome</keyword>
<reference evidence="2 3" key="1">
    <citation type="submission" date="2023-09" db="EMBL/GenBank/DDBJ databases">
        <title>Pangenome analysis of Batrachochytrium dendrobatidis and related Chytrids.</title>
        <authorList>
            <person name="Yacoub M.N."/>
            <person name="Stajich J.E."/>
            <person name="James T.Y."/>
        </authorList>
    </citation>
    <scope>NUCLEOTIDE SEQUENCE [LARGE SCALE GENOMIC DNA]</scope>
    <source>
        <strain evidence="2 3">JEL0888</strain>
    </source>
</reference>
<comment type="caution">
    <text evidence="2">The sequence shown here is derived from an EMBL/GenBank/DDBJ whole genome shotgun (WGS) entry which is preliminary data.</text>
</comment>
<organism evidence="2 3">
    <name type="scientific">Polyrhizophydium stewartii</name>
    <dbReference type="NCBI Taxonomy" id="2732419"/>
    <lineage>
        <taxon>Eukaryota</taxon>
        <taxon>Fungi</taxon>
        <taxon>Fungi incertae sedis</taxon>
        <taxon>Chytridiomycota</taxon>
        <taxon>Chytridiomycota incertae sedis</taxon>
        <taxon>Chytridiomycetes</taxon>
        <taxon>Rhizophydiales</taxon>
        <taxon>Rhizophydiales incertae sedis</taxon>
        <taxon>Polyrhizophydium</taxon>
    </lineage>
</organism>
<feature type="compositionally biased region" description="Low complexity" evidence="1">
    <location>
        <begin position="1"/>
        <end position="12"/>
    </location>
</feature>
<name>A0ABR4N803_9FUNG</name>
<evidence type="ECO:0008006" key="4">
    <source>
        <dbReference type="Google" id="ProtNLM"/>
    </source>
</evidence>
<dbReference type="InterPro" id="IPR052050">
    <property type="entry name" value="SecEffector_AnkRepeat"/>
</dbReference>
<dbReference type="Gene3D" id="1.25.40.20">
    <property type="entry name" value="Ankyrin repeat-containing domain"/>
    <property type="match status" value="1"/>
</dbReference>
<dbReference type="PANTHER" id="PTHR46586">
    <property type="entry name" value="ANKYRIN REPEAT-CONTAINING PROTEIN"/>
    <property type="match status" value="1"/>
</dbReference>
<accession>A0ABR4N803</accession>
<dbReference type="SUPFAM" id="SSF48403">
    <property type="entry name" value="Ankyrin repeat"/>
    <property type="match status" value="1"/>
</dbReference>
<evidence type="ECO:0000313" key="2">
    <source>
        <dbReference type="EMBL" id="KAL2915639.1"/>
    </source>
</evidence>
<feature type="compositionally biased region" description="Polar residues" evidence="1">
    <location>
        <begin position="45"/>
        <end position="59"/>
    </location>
</feature>
<feature type="compositionally biased region" description="Basic and acidic residues" evidence="1">
    <location>
        <begin position="31"/>
        <end position="43"/>
    </location>
</feature>
<protein>
    <recommendedName>
        <fullName evidence="4">Ankyrin repeat protein</fullName>
    </recommendedName>
</protein>
<evidence type="ECO:0000256" key="1">
    <source>
        <dbReference type="SAM" id="MobiDB-lite"/>
    </source>
</evidence>
<dbReference type="PANTHER" id="PTHR46586:SF3">
    <property type="entry name" value="ANKYRIN REPEAT-CONTAINING PROTEIN"/>
    <property type="match status" value="1"/>
</dbReference>